<keyword evidence="3" id="KW-1185">Reference proteome</keyword>
<evidence type="ECO:0000313" key="3">
    <source>
        <dbReference type="Proteomes" id="UP001367676"/>
    </source>
</evidence>
<comment type="caution">
    <text evidence="2">The sequence shown here is derived from an EMBL/GenBank/DDBJ whole genome shotgun (WGS) entry which is preliminary data.</text>
</comment>
<dbReference type="Proteomes" id="UP001367676">
    <property type="component" value="Unassembled WGS sequence"/>
</dbReference>
<feature type="compositionally biased region" description="Basic residues" evidence="1">
    <location>
        <begin position="1"/>
        <end position="16"/>
    </location>
</feature>
<dbReference type="AlphaFoldDB" id="A0AAN9XYC1"/>
<reference evidence="2 3" key="1">
    <citation type="submission" date="2024-03" db="EMBL/GenBank/DDBJ databases">
        <title>Adaptation during the transition from Ophiocordyceps entomopathogen to insect associate is accompanied by gene loss and intensified selection.</title>
        <authorList>
            <person name="Ward C.M."/>
            <person name="Onetto C.A."/>
            <person name="Borneman A.R."/>
        </authorList>
    </citation>
    <scope>NUCLEOTIDE SEQUENCE [LARGE SCALE GENOMIC DNA]</scope>
    <source>
        <strain evidence="2">AWRI1</strain>
        <tissue evidence="2">Single Adult Female</tissue>
    </source>
</reference>
<protein>
    <submittedName>
        <fullName evidence="2">Uncharacterized protein</fullName>
    </submittedName>
</protein>
<feature type="region of interest" description="Disordered" evidence="1">
    <location>
        <begin position="1"/>
        <end position="22"/>
    </location>
</feature>
<gene>
    <name evidence="2" type="ORF">V9T40_011627</name>
</gene>
<evidence type="ECO:0000256" key="1">
    <source>
        <dbReference type="SAM" id="MobiDB-lite"/>
    </source>
</evidence>
<accession>A0AAN9XYC1</accession>
<proteinExistence type="predicted"/>
<dbReference type="EMBL" id="JBBCAQ010000037">
    <property type="protein sequence ID" value="KAK7574436.1"/>
    <property type="molecule type" value="Genomic_DNA"/>
</dbReference>
<sequence length="92" mass="10549">MIQAHWKKSQPTKKHPSSLESSGVHLGDVSIFVQLSHFSARCPTFFQTSQFSSRCLIFRLVVSVSSRCLSFVQMSQFSSRCLNFRLDVLIFF</sequence>
<evidence type="ECO:0000313" key="2">
    <source>
        <dbReference type="EMBL" id="KAK7574436.1"/>
    </source>
</evidence>
<organism evidence="2 3">
    <name type="scientific">Parthenolecanium corni</name>
    <dbReference type="NCBI Taxonomy" id="536013"/>
    <lineage>
        <taxon>Eukaryota</taxon>
        <taxon>Metazoa</taxon>
        <taxon>Ecdysozoa</taxon>
        <taxon>Arthropoda</taxon>
        <taxon>Hexapoda</taxon>
        <taxon>Insecta</taxon>
        <taxon>Pterygota</taxon>
        <taxon>Neoptera</taxon>
        <taxon>Paraneoptera</taxon>
        <taxon>Hemiptera</taxon>
        <taxon>Sternorrhyncha</taxon>
        <taxon>Coccoidea</taxon>
        <taxon>Coccidae</taxon>
        <taxon>Parthenolecanium</taxon>
    </lineage>
</organism>
<name>A0AAN9XYC1_9HEMI</name>